<dbReference type="SUPFAM" id="SSF51395">
    <property type="entry name" value="FMN-linked oxidoreductases"/>
    <property type="match status" value="1"/>
</dbReference>
<proteinExistence type="inferred from homology"/>
<evidence type="ECO:0000313" key="6">
    <source>
        <dbReference type="Proteomes" id="UP001626537"/>
    </source>
</evidence>
<dbReference type="NCBIfam" id="NF008398">
    <property type="entry name" value="PRK11197.1"/>
    <property type="match status" value="1"/>
</dbReference>
<keyword evidence="6" id="KW-1185">Reference proteome</keyword>
<evidence type="ECO:0000256" key="3">
    <source>
        <dbReference type="ARBA" id="ARBA00024042"/>
    </source>
</evidence>
<comment type="similarity">
    <text evidence="3">Belongs to the FMN-dependent alpha-hydroxy acid dehydrogenase family.</text>
</comment>
<dbReference type="InterPro" id="IPR000262">
    <property type="entry name" value="FMN-dep_DH"/>
</dbReference>
<gene>
    <name evidence="5" type="ORF">R0135_08195</name>
</gene>
<dbReference type="PROSITE" id="PS51349">
    <property type="entry name" value="FMN_HYDROXY_ACID_DH_2"/>
    <property type="match status" value="1"/>
</dbReference>
<dbReference type="InterPro" id="IPR012133">
    <property type="entry name" value="Alpha-hydoxy_acid_DH_FMN"/>
</dbReference>
<dbReference type="EC" id="1.1.1.27" evidence="5"/>
<protein>
    <submittedName>
        <fullName evidence="5">L-lactate dehydrogenase</fullName>
        <ecNumber evidence="5">1.1.1.27</ecNumber>
    </submittedName>
</protein>
<name>A0ABZ0I6K5_9GAMM</name>
<dbReference type="GO" id="GO:0004459">
    <property type="term" value="F:L-lactate dehydrogenase (NAD+) activity"/>
    <property type="evidence" value="ECO:0007669"/>
    <property type="project" value="UniProtKB-EC"/>
</dbReference>
<feature type="domain" description="FMN hydroxy acid dehydrogenase" evidence="4">
    <location>
        <begin position="3"/>
        <end position="387"/>
    </location>
</feature>
<dbReference type="RefSeq" id="WP_407349776.1">
    <property type="nucleotide sequence ID" value="NZ_CP136864.1"/>
</dbReference>
<dbReference type="PANTHER" id="PTHR10578:SF85">
    <property type="entry name" value="L-LACTATE DEHYDROGENASE"/>
    <property type="match status" value="1"/>
</dbReference>
<reference evidence="5 6" key="1">
    <citation type="submission" date="2023-10" db="EMBL/GenBank/DDBJ databases">
        <title>Two novel species belonging to the OM43/NOR5 clade.</title>
        <authorList>
            <person name="Park M."/>
        </authorList>
    </citation>
    <scope>NUCLEOTIDE SEQUENCE [LARGE SCALE GENOMIC DNA]</scope>
    <source>
        <strain evidence="5 6">IMCC43200</strain>
    </source>
</reference>
<evidence type="ECO:0000256" key="2">
    <source>
        <dbReference type="ARBA" id="ARBA00023002"/>
    </source>
</evidence>
<evidence type="ECO:0000259" key="4">
    <source>
        <dbReference type="PROSITE" id="PS51349"/>
    </source>
</evidence>
<dbReference type="InterPro" id="IPR008259">
    <property type="entry name" value="FMN_hydac_DH_AS"/>
</dbReference>
<dbReference type="Gene3D" id="3.20.20.70">
    <property type="entry name" value="Aldolase class I"/>
    <property type="match status" value="1"/>
</dbReference>
<dbReference type="InterPro" id="IPR037396">
    <property type="entry name" value="FMN_HAD"/>
</dbReference>
<evidence type="ECO:0000256" key="1">
    <source>
        <dbReference type="ARBA" id="ARBA00001917"/>
    </source>
</evidence>
<sequence>MSLLNVVPVTVEDYRRRARLRLPGFLFDYADGGANREETLAANSNDFLKIKLRQQVMRDVSGASAATTLLGQNANMPLALAPVGLAGMYARRGEVQAARAAQAHGVPFSVSTNSICSMSEVNEAVATPAWFQLYMLRDRGYVQEILQNAWDAGTRTLIFTIDLPIPGLRLRDYQNGMLGTGLQSKVSKLLQLASSPVWAYDVGIKGKPHLLGNLAGRVPDAKDLNSYKSFVESQFDPAATWEDIRWLRDQWRSQLLIKGVLEVDDALAAVDCGAEGVVVSNHGGRQLDGVASTISKLPGIAQAVDDRAEVFLDGGVRNGIDVVRAVALGARGVLIGRPWLFALAAQGEQGVSALLQVFANEIAVALTLAGVKSVHELTPEMVENTLSIA</sequence>
<dbReference type="Proteomes" id="UP001626537">
    <property type="component" value="Chromosome"/>
</dbReference>
<dbReference type="Pfam" id="PF01070">
    <property type="entry name" value="FMN_dh"/>
    <property type="match status" value="1"/>
</dbReference>
<accession>A0ABZ0I6K5</accession>
<dbReference type="EMBL" id="CP136864">
    <property type="protein sequence ID" value="WOJ95142.1"/>
    <property type="molecule type" value="Genomic_DNA"/>
</dbReference>
<dbReference type="PANTHER" id="PTHR10578">
    <property type="entry name" value="S -2-HYDROXY-ACID OXIDASE-RELATED"/>
    <property type="match status" value="1"/>
</dbReference>
<organism evidence="5 6">
    <name type="scientific">Congregibacter variabilis</name>
    <dbReference type="NCBI Taxonomy" id="3081200"/>
    <lineage>
        <taxon>Bacteria</taxon>
        <taxon>Pseudomonadati</taxon>
        <taxon>Pseudomonadota</taxon>
        <taxon>Gammaproteobacteria</taxon>
        <taxon>Cellvibrionales</taxon>
        <taxon>Halieaceae</taxon>
        <taxon>Congregibacter</taxon>
    </lineage>
</organism>
<comment type="cofactor">
    <cofactor evidence="1">
        <name>FMN</name>
        <dbReference type="ChEBI" id="CHEBI:58210"/>
    </cofactor>
</comment>
<dbReference type="PROSITE" id="PS00557">
    <property type="entry name" value="FMN_HYDROXY_ACID_DH_1"/>
    <property type="match status" value="1"/>
</dbReference>
<dbReference type="PIRSF" id="PIRSF000138">
    <property type="entry name" value="Al-hdrx_acd_dh"/>
    <property type="match status" value="1"/>
</dbReference>
<keyword evidence="2 5" id="KW-0560">Oxidoreductase</keyword>
<dbReference type="InterPro" id="IPR013785">
    <property type="entry name" value="Aldolase_TIM"/>
</dbReference>
<dbReference type="CDD" id="cd02809">
    <property type="entry name" value="alpha_hydroxyacid_oxid_FMN"/>
    <property type="match status" value="1"/>
</dbReference>
<evidence type="ECO:0000313" key="5">
    <source>
        <dbReference type="EMBL" id="WOJ95142.1"/>
    </source>
</evidence>